<comment type="caution">
    <text evidence="4">The sequence shown here is derived from an EMBL/GenBank/DDBJ whole genome shotgun (WGS) entry which is preliminary data.</text>
</comment>
<keyword evidence="5" id="KW-1185">Reference proteome</keyword>
<evidence type="ECO:0000259" key="3">
    <source>
        <dbReference type="Pfam" id="PF09084"/>
    </source>
</evidence>
<evidence type="ECO:0000313" key="5">
    <source>
        <dbReference type="Proteomes" id="UP000664332"/>
    </source>
</evidence>
<name>A0A939DZJ8_9CORY</name>
<keyword evidence="2" id="KW-0732">Signal</keyword>
<gene>
    <name evidence="4" type="ORF">JZY06_04780</name>
</gene>
<sequence length="364" mass="37763">MQKSFRTHTAVFACALTLAAATVAACSPGEDPHDRHPDVPSTAAAAAQSPAPGDKAPAVSPAGETTAQSRKAVPLTVGLTYIPNVQFSPMYVATQAGYVGGEVTLRHHGQSEGLFTALLAGREQVVVAGADEAAAAKSDELVVIAPYYEKYPVAVIATQASGIATMADLKGKTVGIPGHYGEGWYGLLAGLRSAGMTVDDITLQEIGYTQQAALSTGKVDAVVGFINNDAVQFKLNDLPVTVITPEVKALRSASLVTTKAFAADHPEQLTQLVSGVFRAYRDLADDPSAGVAATAKLVPELSDKTQRRAAEATMDATVGLFPASLDSCRELTADNAEAMVAELKAIGLSPQIDGSELFTDEFCG</sequence>
<accession>A0A939DZJ8</accession>
<dbReference type="GO" id="GO:0009228">
    <property type="term" value="P:thiamine biosynthetic process"/>
    <property type="evidence" value="ECO:0007669"/>
    <property type="project" value="InterPro"/>
</dbReference>
<evidence type="ECO:0000256" key="1">
    <source>
        <dbReference type="SAM" id="MobiDB-lite"/>
    </source>
</evidence>
<reference evidence="4" key="1">
    <citation type="submission" date="2021-03" db="EMBL/GenBank/DDBJ databases">
        <authorList>
            <person name="Sun Q."/>
        </authorList>
    </citation>
    <scope>NUCLEOTIDE SEQUENCE</scope>
    <source>
        <strain evidence="4">CCM 8862</strain>
    </source>
</reference>
<dbReference type="EMBL" id="JAFLEQ010000008">
    <property type="protein sequence ID" value="MBN9643933.1"/>
    <property type="molecule type" value="Genomic_DNA"/>
</dbReference>
<dbReference type="SUPFAM" id="SSF53850">
    <property type="entry name" value="Periplasmic binding protein-like II"/>
    <property type="match status" value="1"/>
</dbReference>
<dbReference type="Gene3D" id="3.40.190.10">
    <property type="entry name" value="Periplasmic binding protein-like II"/>
    <property type="match status" value="2"/>
</dbReference>
<evidence type="ECO:0000256" key="2">
    <source>
        <dbReference type="SAM" id="SignalP"/>
    </source>
</evidence>
<dbReference type="PROSITE" id="PS51257">
    <property type="entry name" value="PROKAR_LIPOPROTEIN"/>
    <property type="match status" value="1"/>
</dbReference>
<protein>
    <submittedName>
        <fullName evidence="4">ABC transporter substrate-binding protein</fullName>
    </submittedName>
</protein>
<feature type="chain" id="PRO_5038635983" evidence="2">
    <location>
        <begin position="25"/>
        <end position="364"/>
    </location>
</feature>
<dbReference type="RefSeq" id="WP_207118705.1">
    <property type="nucleotide sequence ID" value="NZ_JAFLEQ010000008.1"/>
</dbReference>
<dbReference type="InterPro" id="IPR027939">
    <property type="entry name" value="NMT1/THI5"/>
</dbReference>
<dbReference type="PANTHER" id="PTHR31528:SF15">
    <property type="entry name" value="RIBOFLAVIN-BINDING PROTEIN RIBY"/>
    <property type="match status" value="1"/>
</dbReference>
<organism evidence="4 5">
    <name type="scientific">Corynebacterium mendelii</name>
    <dbReference type="NCBI Taxonomy" id="2765362"/>
    <lineage>
        <taxon>Bacteria</taxon>
        <taxon>Bacillati</taxon>
        <taxon>Actinomycetota</taxon>
        <taxon>Actinomycetes</taxon>
        <taxon>Mycobacteriales</taxon>
        <taxon>Corynebacteriaceae</taxon>
        <taxon>Corynebacterium</taxon>
    </lineage>
</organism>
<dbReference type="InterPro" id="IPR015168">
    <property type="entry name" value="SsuA/THI5"/>
</dbReference>
<evidence type="ECO:0000313" key="4">
    <source>
        <dbReference type="EMBL" id="MBN9643933.1"/>
    </source>
</evidence>
<dbReference type="Proteomes" id="UP000664332">
    <property type="component" value="Unassembled WGS sequence"/>
</dbReference>
<feature type="domain" description="SsuA/THI5-like" evidence="3">
    <location>
        <begin position="84"/>
        <end position="288"/>
    </location>
</feature>
<dbReference type="PANTHER" id="PTHR31528">
    <property type="entry name" value="4-AMINO-5-HYDROXYMETHYL-2-METHYLPYRIMIDINE PHOSPHATE SYNTHASE THI11-RELATED"/>
    <property type="match status" value="1"/>
</dbReference>
<proteinExistence type="predicted"/>
<feature type="region of interest" description="Disordered" evidence="1">
    <location>
        <begin position="27"/>
        <end position="67"/>
    </location>
</feature>
<dbReference type="Pfam" id="PF09084">
    <property type="entry name" value="NMT1"/>
    <property type="match status" value="1"/>
</dbReference>
<dbReference type="AlphaFoldDB" id="A0A939DZJ8"/>
<feature type="signal peptide" evidence="2">
    <location>
        <begin position="1"/>
        <end position="24"/>
    </location>
</feature>